<accession>A0ABR5AMC7</accession>
<dbReference type="Gene3D" id="1.10.10.10">
    <property type="entry name" value="Winged helix-like DNA-binding domain superfamily/Winged helix DNA-binding domain"/>
    <property type="match status" value="1"/>
</dbReference>
<dbReference type="InterPro" id="IPR014757">
    <property type="entry name" value="Tscrpt_reg_IclR_C"/>
</dbReference>
<evidence type="ECO:0000313" key="6">
    <source>
        <dbReference type="EMBL" id="KIL41988.1"/>
    </source>
</evidence>
<keyword evidence="7" id="KW-1185">Reference proteome</keyword>
<dbReference type="SMART" id="SM00346">
    <property type="entry name" value="HTH_ICLR"/>
    <property type="match status" value="1"/>
</dbReference>
<dbReference type="Proteomes" id="UP000031967">
    <property type="component" value="Unassembled WGS sequence"/>
</dbReference>
<dbReference type="InterPro" id="IPR029016">
    <property type="entry name" value="GAF-like_dom_sf"/>
</dbReference>
<keyword evidence="2" id="KW-0238">DNA-binding</keyword>
<dbReference type="InterPro" id="IPR028082">
    <property type="entry name" value="Peripla_BP_I"/>
</dbReference>
<dbReference type="InterPro" id="IPR005471">
    <property type="entry name" value="Tscrpt_reg_IclR_N"/>
</dbReference>
<sequence length="584" mass="64346">MKMVKSAYRALNVLELLANRPAGLSFTEILHETGLAKSTVHELMQTLVNRKYAHYRPLTKTYVAGARVLTLGVQYLRHSPDMRQAAELARLMASCPGAKVRVGVLSGERVVIVQEERAEAGAEPYGPAVGAELPLTSALGKALLCLHSEEEIRLLWETGRGANVRSGQVQSEWEGWRSFVWQLREVRSLGFAFEADHTGRGQYSISVPVWTDSGEVAVAVCLELAKAETDYADLKRIVYTLYDWCQRMNPAAKPGRAECGGEAAVAANPIYVSLPNLDSQKALEYLHTFEQAFQAEKLPWLMTDGHDDEWKQRLCLELAMDKFSPRCIIISPVDAQESDRLFRAAAQAGIPAVCFQRPSRSRFADYYVGGDGYEQGVMQMEYVAARLKGRGHVLLLEGDPYNDNARNMSFGHQTVLAKYGERLRATSVPVLRWSKEESRQIVAELLASGEKLDAVVAGTDHMAEGVVEELVRRKLAGKIIVVGGDGDASAVRLIKARQQHATVFQHPAEAARTAARVASALASGQADGGMERKPLLRDVPGKEVYAAVIPYTFYDASNIAELEAYWARSESGLRTHKLGKGYVP</sequence>
<reference evidence="6 7" key="1">
    <citation type="submission" date="2014-12" db="EMBL/GenBank/DDBJ databases">
        <title>Draft genome sequence of Paenibacillus kamchatkensis strain B-2647.</title>
        <authorList>
            <person name="Karlyshev A.V."/>
            <person name="Kudryashova E.B."/>
        </authorList>
    </citation>
    <scope>NUCLEOTIDE SEQUENCE [LARGE SCALE GENOMIC DNA]</scope>
    <source>
        <strain evidence="6 7">VKM B-2647</strain>
    </source>
</reference>
<feature type="domain" description="HTH iclR-type" evidence="4">
    <location>
        <begin position="4"/>
        <end position="66"/>
    </location>
</feature>
<dbReference type="CDD" id="cd01536">
    <property type="entry name" value="PBP1_ABC_sugar_binding-like"/>
    <property type="match status" value="1"/>
</dbReference>
<gene>
    <name evidence="6" type="ORF">SD70_03765</name>
</gene>
<dbReference type="Gene3D" id="3.30.450.40">
    <property type="match status" value="1"/>
</dbReference>
<comment type="caution">
    <text evidence="6">The sequence shown here is derived from an EMBL/GenBank/DDBJ whole genome shotgun (WGS) entry which is preliminary data.</text>
</comment>
<feature type="domain" description="IclR-ED" evidence="5">
    <location>
        <begin position="67"/>
        <end position="261"/>
    </location>
</feature>
<evidence type="ECO:0000259" key="4">
    <source>
        <dbReference type="PROSITE" id="PS51077"/>
    </source>
</evidence>
<protein>
    <recommendedName>
        <fullName evidence="8">HTH iclR-type domain-containing protein</fullName>
    </recommendedName>
</protein>
<dbReference type="Pfam" id="PF13407">
    <property type="entry name" value="Peripla_BP_4"/>
    <property type="match status" value="1"/>
</dbReference>
<dbReference type="InterPro" id="IPR036388">
    <property type="entry name" value="WH-like_DNA-bd_sf"/>
</dbReference>
<dbReference type="Gene3D" id="3.40.50.2300">
    <property type="match status" value="2"/>
</dbReference>
<dbReference type="Pfam" id="PF09339">
    <property type="entry name" value="HTH_IclR"/>
    <property type="match status" value="1"/>
</dbReference>
<evidence type="ECO:0000256" key="1">
    <source>
        <dbReference type="ARBA" id="ARBA00023015"/>
    </source>
</evidence>
<organism evidence="6 7">
    <name type="scientific">Gordoniibacillus kamchatkensis</name>
    <dbReference type="NCBI Taxonomy" id="1590651"/>
    <lineage>
        <taxon>Bacteria</taxon>
        <taxon>Bacillati</taxon>
        <taxon>Bacillota</taxon>
        <taxon>Bacilli</taxon>
        <taxon>Bacillales</taxon>
        <taxon>Paenibacillaceae</taxon>
        <taxon>Gordoniibacillus</taxon>
    </lineage>
</organism>
<evidence type="ECO:0000313" key="7">
    <source>
        <dbReference type="Proteomes" id="UP000031967"/>
    </source>
</evidence>
<dbReference type="InterPro" id="IPR025997">
    <property type="entry name" value="SBP_2_dom"/>
</dbReference>
<dbReference type="PANTHER" id="PTHR30136:SF35">
    <property type="entry name" value="HTH-TYPE TRANSCRIPTIONAL REGULATOR RV1719"/>
    <property type="match status" value="1"/>
</dbReference>
<dbReference type="PANTHER" id="PTHR30136">
    <property type="entry name" value="HELIX-TURN-HELIX TRANSCRIPTIONAL REGULATOR, ICLR FAMILY"/>
    <property type="match status" value="1"/>
</dbReference>
<keyword evidence="3" id="KW-0804">Transcription</keyword>
<dbReference type="InterPro" id="IPR036390">
    <property type="entry name" value="WH_DNA-bd_sf"/>
</dbReference>
<dbReference type="PROSITE" id="PS51078">
    <property type="entry name" value="ICLR_ED"/>
    <property type="match status" value="1"/>
</dbReference>
<proteinExistence type="predicted"/>
<evidence type="ECO:0000256" key="3">
    <source>
        <dbReference type="ARBA" id="ARBA00023163"/>
    </source>
</evidence>
<name>A0ABR5AMC7_9BACL</name>
<keyword evidence="1" id="KW-0805">Transcription regulation</keyword>
<dbReference type="Pfam" id="PF01614">
    <property type="entry name" value="IclR_C"/>
    <property type="match status" value="1"/>
</dbReference>
<evidence type="ECO:0000259" key="5">
    <source>
        <dbReference type="PROSITE" id="PS51078"/>
    </source>
</evidence>
<evidence type="ECO:0008006" key="8">
    <source>
        <dbReference type="Google" id="ProtNLM"/>
    </source>
</evidence>
<dbReference type="SUPFAM" id="SSF46785">
    <property type="entry name" value="Winged helix' DNA-binding domain"/>
    <property type="match status" value="1"/>
</dbReference>
<dbReference type="EMBL" id="JXAK01000004">
    <property type="protein sequence ID" value="KIL41988.1"/>
    <property type="molecule type" value="Genomic_DNA"/>
</dbReference>
<dbReference type="SUPFAM" id="SSF53822">
    <property type="entry name" value="Periplasmic binding protein-like I"/>
    <property type="match status" value="1"/>
</dbReference>
<dbReference type="InterPro" id="IPR050707">
    <property type="entry name" value="HTH_MetabolicPath_Reg"/>
</dbReference>
<dbReference type="PROSITE" id="PS51077">
    <property type="entry name" value="HTH_ICLR"/>
    <property type="match status" value="1"/>
</dbReference>
<evidence type="ECO:0000256" key="2">
    <source>
        <dbReference type="ARBA" id="ARBA00023125"/>
    </source>
</evidence>
<dbReference type="SUPFAM" id="SSF55781">
    <property type="entry name" value="GAF domain-like"/>
    <property type="match status" value="1"/>
</dbReference>